<sequence>MQGGGWFVPWGVGVQKFAVALPMGGVVPLVPPLLAALPPTAHPHPHPHPPLRLIAPPRLPLPARKVPEPSAGAIPPPLLQLPALLITGRADDEFQLWKLTCKKDNPPPRRYKSRFNCVNRGFLAPRLSVKSF</sequence>
<evidence type="ECO:0000313" key="1">
    <source>
        <dbReference type="EMBL" id="GBP01389.1"/>
    </source>
</evidence>
<organism evidence="1 2">
    <name type="scientific">Eumeta variegata</name>
    <name type="common">Bagworm moth</name>
    <name type="synonym">Eumeta japonica</name>
    <dbReference type="NCBI Taxonomy" id="151549"/>
    <lineage>
        <taxon>Eukaryota</taxon>
        <taxon>Metazoa</taxon>
        <taxon>Ecdysozoa</taxon>
        <taxon>Arthropoda</taxon>
        <taxon>Hexapoda</taxon>
        <taxon>Insecta</taxon>
        <taxon>Pterygota</taxon>
        <taxon>Neoptera</taxon>
        <taxon>Endopterygota</taxon>
        <taxon>Lepidoptera</taxon>
        <taxon>Glossata</taxon>
        <taxon>Ditrysia</taxon>
        <taxon>Tineoidea</taxon>
        <taxon>Psychidae</taxon>
        <taxon>Oiketicinae</taxon>
        <taxon>Eumeta</taxon>
    </lineage>
</organism>
<proteinExistence type="predicted"/>
<comment type="caution">
    <text evidence="1">The sequence shown here is derived from an EMBL/GenBank/DDBJ whole genome shotgun (WGS) entry which is preliminary data.</text>
</comment>
<name>A0A4C1SGV4_EUMVA</name>
<protein>
    <submittedName>
        <fullName evidence="1">Uncharacterized protein</fullName>
    </submittedName>
</protein>
<keyword evidence="2" id="KW-1185">Reference proteome</keyword>
<evidence type="ECO:0000313" key="2">
    <source>
        <dbReference type="Proteomes" id="UP000299102"/>
    </source>
</evidence>
<dbReference type="AlphaFoldDB" id="A0A4C1SGV4"/>
<dbReference type="EMBL" id="BGZK01003445">
    <property type="protein sequence ID" value="GBP01389.1"/>
    <property type="molecule type" value="Genomic_DNA"/>
</dbReference>
<reference evidence="1 2" key="1">
    <citation type="journal article" date="2019" name="Commun. Biol.">
        <title>The bagworm genome reveals a unique fibroin gene that provides high tensile strength.</title>
        <authorList>
            <person name="Kono N."/>
            <person name="Nakamura H."/>
            <person name="Ohtoshi R."/>
            <person name="Tomita M."/>
            <person name="Numata K."/>
            <person name="Arakawa K."/>
        </authorList>
    </citation>
    <scope>NUCLEOTIDE SEQUENCE [LARGE SCALE GENOMIC DNA]</scope>
</reference>
<gene>
    <name evidence="1" type="ORF">EVAR_70960_1</name>
</gene>
<accession>A0A4C1SGV4</accession>
<dbReference type="Proteomes" id="UP000299102">
    <property type="component" value="Unassembled WGS sequence"/>
</dbReference>